<sequence>MSLLRVMILLCVMMIPLCMSSLLRVKILGRLLLLVRRLRRPPKQKRKLTAAPPTAPKRSSTPMRAQTPELLPHEQTEEQKAFLAPKKMFIKPQTMKHFAETRMKRPELRSDHDRSLGQSYRASKEAKKVAQLGQQDNRP</sequence>
<dbReference type="Proteomes" id="UP001231189">
    <property type="component" value="Unassembled WGS sequence"/>
</dbReference>
<dbReference type="AlphaFoldDB" id="A0AAD8SJ35"/>
<evidence type="ECO:0000256" key="1">
    <source>
        <dbReference type="SAM" id="MobiDB-lite"/>
    </source>
</evidence>
<dbReference type="EMBL" id="JAUUTY010000004">
    <property type="protein sequence ID" value="KAK1652346.1"/>
    <property type="molecule type" value="Genomic_DNA"/>
</dbReference>
<evidence type="ECO:0000313" key="2">
    <source>
        <dbReference type="EMBL" id="KAK1652346.1"/>
    </source>
</evidence>
<feature type="region of interest" description="Disordered" evidence="1">
    <location>
        <begin position="42"/>
        <end position="139"/>
    </location>
</feature>
<reference evidence="2" key="1">
    <citation type="submission" date="2023-07" db="EMBL/GenBank/DDBJ databases">
        <title>A chromosome-level genome assembly of Lolium multiflorum.</title>
        <authorList>
            <person name="Chen Y."/>
            <person name="Copetti D."/>
            <person name="Kolliker R."/>
            <person name="Studer B."/>
        </authorList>
    </citation>
    <scope>NUCLEOTIDE SEQUENCE</scope>
    <source>
        <strain evidence="2">02402/16</strain>
        <tissue evidence="2">Leaf</tissue>
    </source>
</reference>
<protein>
    <submittedName>
        <fullName evidence="2">Uncharacterized protein</fullName>
    </submittedName>
</protein>
<evidence type="ECO:0000313" key="3">
    <source>
        <dbReference type="Proteomes" id="UP001231189"/>
    </source>
</evidence>
<proteinExistence type="predicted"/>
<keyword evidence="3" id="KW-1185">Reference proteome</keyword>
<feature type="compositionally biased region" description="Basic and acidic residues" evidence="1">
    <location>
        <begin position="71"/>
        <end position="80"/>
    </location>
</feature>
<organism evidence="2 3">
    <name type="scientific">Lolium multiflorum</name>
    <name type="common">Italian ryegrass</name>
    <name type="synonym">Lolium perenne subsp. multiflorum</name>
    <dbReference type="NCBI Taxonomy" id="4521"/>
    <lineage>
        <taxon>Eukaryota</taxon>
        <taxon>Viridiplantae</taxon>
        <taxon>Streptophyta</taxon>
        <taxon>Embryophyta</taxon>
        <taxon>Tracheophyta</taxon>
        <taxon>Spermatophyta</taxon>
        <taxon>Magnoliopsida</taxon>
        <taxon>Liliopsida</taxon>
        <taxon>Poales</taxon>
        <taxon>Poaceae</taxon>
        <taxon>BOP clade</taxon>
        <taxon>Pooideae</taxon>
        <taxon>Poodae</taxon>
        <taxon>Poeae</taxon>
        <taxon>Poeae Chloroplast Group 2 (Poeae type)</taxon>
        <taxon>Loliodinae</taxon>
        <taxon>Loliinae</taxon>
        <taxon>Lolium</taxon>
    </lineage>
</organism>
<feature type="compositionally biased region" description="Basic and acidic residues" evidence="1">
    <location>
        <begin position="97"/>
        <end position="115"/>
    </location>
</feature>
<name>A0AAD8SJ35_LOLMU</name>
<gene>
    <name evidence="2" type="ORF">QYE76_070151</name>
</gene>
<accession>A0AAD8SJ35</accession>
<comment type="caution">
    <text evidence="2">The sequence shown here is derived from an EMBL/GenBank/DDBJ whole genome shotgun (WGS) entry which is preliminary data.</text>
</comment>